<dbReference type="SUPFAM" id="SSF81301">
    <property type="entry name" value="Nucleotidyltransferase"/>
    <property type="match status" value="1"/>
</dbReference>
<gene>
    <name evidence="1" type="ORF">BDD14_6493</name>
</gene>
<proteinExistence type="predicted"/>
<accession>A0A4Q7XX97</accession>
<dbReference type="InterPro" id="IPR043519">
    <property type="entry name" value="NT_sf"/>
</dbReference>
<protein>
    <recommendedName>
        <fullName evidence="3">Nucleotidyltransferase-like protein</fullName>
    </recommendedName>
</protein>
<evidence type="ECO:0000313" key="1">
    <source>
        <dbReference type="EMBL" id="RZU28910.1"/>
    </source>
</evidence>
<sequence>MLPMPMTGDQYLLGILARETVDNGPNSPVRGVQTLLLPMIREWANGMLFAMHPSGSFMKGTAITTGTDVDLFISLSETTPETLKDVYDKLFNRLTEKNFSPTRQNVSINIKAFGYSIDSLANTPK</sequence>
<evidence type="ECO:0000313" key="2">
    <source>
        <dbReference type="Proteomes" id="UP000292958"/>
    </source>
</evidence>
<evidence type="ECO:0008006" key="3">
    <source>
        <dbReference type="Google" id="ProtNLM"/>
    </source>
</evidence>
<dbReference type="Proteomes" id="UP000292958">
    <property type="component" value="Unassembled WGS sequence"/>
</dbReference>
<dbReference type="EMBL" id="SHKW01000008">
    <property type="protein sequence ID" value="RZU28910.1"/>
    <property type="molecule type" value="Genomic_DNA"/>
</dbReference>
<keyword evidence="2" id="KW-1185">Reference proteome</keyword>
<organism evidence="1 2">
    <name type="scientific">Edaphobacter modestus</name>
    <dbReference type="NCBI Taxonomy" id="388466"/>
    <lineage>
        <taxon>Bacteria</taxon>
        <taxon>Pseudomonadati</taxon>
        <taxon>Acidobacteriota</taxon>
        <taxon>Terriglobia</taxon>
        <taxon>Terriglobales</taxon>
        <taxon>Acidobacteriaceae</taxon>
        <taxon>Edaphobacter</taxon>
    </lineage>
</organism>
<reference evidence="1 2" key="1">
    <citation type="submission" date="2019-02" db="EMBL/GenBank/DDBJ databases">
        <title>Genomic Encyclopedia of Archaeal and Bacterial Type Strains, Phase II (KMG-II): from individual species to whole genera.</title>
        <authorList>
            <person name="Goeker M."/>
        </authorList>
    </citation>
    <scope>NUCLEOTIDE SEQUENCE [LARGE SCALE GENOMIC DNA]</scope>
    <source>
        <strain evidence="1 2">DSM 18101</strain>
    </source>
</reference>
<comment type="caution">
    <text evidence="1">The sequence shown here is derived from an EMBL/GenBank/DDBJ whole genome shotgun (WGS) entry which is preliminary data.</text>
</comment>
<dbReference type="Gene3D" id="3.30.460.10">
    <property type="entry name" value="Beta Polymerase, domain 2"/>
    <property type="match status" value="1"/>
</dbReference>
<dbReference type="AlphaFoldDB" id="A0A4Q7XX97"/>
<name>A0A4Q7XX97_9BACT</name>